<dbReference type="STRING" id="933852.A0A0C3BR92"/>
<accession>A0A0C3BR92</accession>
<feature type="region of interest" description="Disordered" evidence="2">
    <location>
        <begin position="184"/>
        <end position="290"/>
    </location>
</feature>
<evidence type="ECO:0000313" key="3">
    <source>
        <dbReference type="EMBL" id="KIM33981.1"/>
    </source>
</evidence>
<keyword evidence="4" id="KW-1185">Reference proteome</keyword>
<dbReference type="PANTHER" id="PTHR15276:SF0">
    <property type="entry name" value="COILED-COIL DOMAIN-CONTAINING PROTEIN 6"/>
    <property type="match status" value="1"/>
</dbReference>
<dbReference type="EMBL" id="KN824277">
    <property type="protein sequence ID" value="KIM33981.1"/>
    <property type="molecule type" value="Genomic_DNA"/>
</dbReference>
<proteinExistence type="predicted"/>
<sequence>MESPIPRRLSTSISIPIAGGSNRMHDIENVINSYEAEEERIVNVLSRKLEQLRDEKIQLENILEAESEAHVNRLSRELSALRMAQPAVIPGGQDPDSMNQSLASSPVSHFNTHINDPRYPSTDIIIAALRKENEILRAHVVEAEREFLKANRLNDIYREEIVELRRRLGLPVDNLFINPAAMDPFSQPTHLRRDSSSSPVVPTNTLPQRPSPGPLPIPRPPSQIHRPAGSEAPLAMASVPTSASSPESSTPASPFPFSPLSSSLQSPSMTGYQTTLTTPASVPPLTHVPPTAGNVNQLTYPHVPPPSLSSSVGSPVAMFSPVNATSRRNSRVAETGSLARRGSRGSSVDRHSRPLPSVYPSNPGPVIAEQLSEALAS</sequence>
<keyword evidence="1" id="KW-0175">Coiled coil</keyword>
<reference evidence="3 4" key="1">
    <citation type="submission" date="2014-04" db="EMBL/GenBank/DDBJ databases">
        <authorList>
            <consortium name="DOE Joint Genome Institute"/>
            <person name="Kuo A."/>
            <person name="Zuccaro A."/>
            <person name="Kohler A."/>
            <person name="Nagy L.G."/>
            <person name="Floudas D."/>
            <person name="Copeland A."/>
            <person name="Barry K.W."/>
            <person name="Cichocki N."/>
            <person name="Veneault-Fourrey C."/>
            <person name="LaButti K."/>
            <person name="Lindquist E.A."/>
            <person name="Lipzen A."/>
            <person name="Lundell T."/>
            <person name="Morin E."/>
            <person name="Murat C."/>
            <person name="Sun H."/>
            <person name="Tunlid A."/>
            <person name="Henrissat B."/>
            <person name="Grigoriev I.V."/>
            <person name="Hibbett D.S."/>
            <person name="Martin F."/>
            <person name="Nordberg H.P."/>
            <person name="Cantor M.N."/>
            <person name="Hua S.X."/>
        </authorList>
    </citation>
    <scope>NUCLEOTIDE SEQUENCE [LARGE SCALE GENOMIC DNA]</scope>
    <source>
        <strain evidence="3 4">MAFF 305830</strain>
    </source>
</reference>
<evidence type="ECO:0000256" key="1">
    <source>
        <dbReference type="SAM" id="Coils"/>
    </source>
</evidence>
<feature type="compositionally biased region" description="Low complexity" evidence="2">
    <location>
        <begin position="258"/>
        <end position="268"/>
    </location>
</feature>
<feature type="compositionally biased region" description="Polar residues" evidence="2">
    <location>
        <begin position="269"/>
        <end position="280"/>
    </location>
</feature>
<dbReference type="PANTHER" id="PTHR15276">
    <property type="entry name" value="H4 D10S170 PROTEIN-RELATED"/>
    <property type="match status" value="1"/>
</dbReference>
<dbReference type="InterPro" id="IPR019152">
    <property type="entry name" value="DUF2046"/>
</dbReference>
<feature type="compositionally biased region" description="Polar residues" evidence="2">
    <location>
        <begin position="196"/>
        <end position="205"/>
    </location>
</feature>
<reference evidence="4" key="2">
    <citation type="submission" date="2015-01" db="EMBL/GenBank/DDBJ databases">
        <title>Evolutionary Origins and Diversification of the Mycorrhizal Mutualists.</title>
        <authorList>
            <consortium name="DOE Joint Genome Institute"/>
            <consortium name="Mycorrhizal Genomics Consortium"/>
            <person name="Kohler A."/>
            <person name="Kuo A."/>
            <person name="Nagy L.G."/>
            <person name="Floudas D."/>
            <person name="Copeland A."/>
            <person name="Barry K.W."/>
            <person name="Cichocki N."/>
            <person name="Veneault-Fourrey C."/>
            <person name="LaButti K."/>
            <person name="Lindquist E.A."/>
            <person name="Lipzen A."/>
            <person name="Lundell T."/>
            <person name="Morin E."/>
            <person name="Murat C."/>
            <person name="Riley R."/>
            <person name="Ohm R."/>
            <person name="Sun H."/>
            <person name="Tunlid A."/>
            <person name="Henrissat B."/>
            <person name="Grigoriev I.V."/>
            <person name="Hibbett D.S."/>
            <person name="Martin F."/>
        </authorList>
    </citation>
    <scope>NUCLEOTIDE SEQUENCE [LARGE SCALE GENOMIC DNA]</scope>
    <source>
        <strain evidence="4">MAFF 305830</strain>
    </source>
</reference>
<feature type="compositionally biased region" description="Low complexity" evidence="2">
    <location>
        <begin position="336"/>
        <end position="346"/>
    </location>
</feature>
<protein>
    <submittedName>
        <fullName evidence="3">Uncharacterized protein</fullName>
    </submittedName>
</protein>
<dbReference type="Proteomes" id="UP000054097">
    <property type="component" value="Unassembled WGS sequence"/>
</dbReference>
<gene>
    <name evidence="3" type="ORF">M408DRAFT_325531</name>
</gene>
<dbReference type="HOGENOM" id="CLU_024881_0_0_1"/>
<evidence type="ECO:0000313" key="4">
    <source>
        <dbReference type="Proteomes" id="UP000054097"/>
    </source>
</evidence>
<feature type="coiled-coil region" evidence="1">
    <location>
        <begin position="35"/>
        <end position="69"/>
    </location>
</feature>
<dbReference type="AlphaFoldDB" id="A0A0C3BR92"/>
<feature type="compositionally biased region" description="Low complexity" evidence="2">
    <location>
        <begin position="238"/>
        <end position="252"/>
    </location>
</feature>
<dbReference type="Pfam" id="PF09755">
    <property type="entry name" value="DUF2046"/>
    <property type="match status" value="1"/>
</dbReference>
<feature type="compositionally biased region" description="Pro residues" evidence="2">
    <location>
        <begin position="209"/>
        <end position="221"/>
    </location>
</feature>
<dbReference type="OrthoDB" id="78858at2759"/>
<organism evidence="3 4">
    <name type="scientific">Serendipita vermifera MAFF 305830</name>
    <dbReference type="NCBI Taxonomy" id="933852"/>
    <lineage>
        <taxon>Eukaryota</taxon>
        <taxon>Fungi</taxon>
        <taxon>Dikarya</taxon>
        <taxon>Basidiomycota</taxon>
        <taxon>Agaricomycotina</taxon>
        <taxon>Agaricomycetes</taxon>
        <taxon>Sebacinales</taxon>
        <taxon>Serendipitaceae</taxon>
        <taxon>Serendipita</taxon>
    </lineage>
</organism>
<name>A0A0C3BR92_SERVB</name>
<feature type="coiled-coil region" evidence="1">
    <location>
        <begin position="126"/>
        <end position="160"/>
    </location>
</feature>
<evidence type="ECO:0000256" key="2">
    <source>
        <dbReference type="SAM" id="MobiDB-lite"/>
    </source>
</evidence>
<feature type="region of interest" description="Disordered" evidence="2">
    <location>
        <begin position="322"/>
        <end position="365"/>
    </location>
</feature>